<feature type="domain" description="Calcineurin-like phosphoesterase" evidence="3">
    <location>
        <begin position="1"/>
        <end position="153"/>
    </location>
</feature>
<dbReference type="InterPro" id="IPR041802">
    <property type="entry name" value="MPP_YfcE"/>
</dbReference>
<dbReference type="NCBIfam" id="TIGR00040">
    <property type="entry name" value="yfcE"/>
    <property type="match status" value="1"/>
</dbReference>
<dbReference type="InterPro" id="IPR053193">
    <property type="entry name" value="MetalloPDE_YfcE-like"/>
</dbReference>
<accession>A0A662D2W8</accession>
<sequence>MLIGIMADSHDNLPKVRQAVEFFNQKKVALVLHAGDFIAPFVVIRELKNLSSPLIGVFGNNDGERKGLKEVMGRIGEIHLPPFTLEKEKRRILLLHDLKKLRGCQVDQYDLMIYGHTHQPEIKREGKTLLVNPGECGGWLTGHSTIGLVDLDKMEAEVITLP</sequence>
<evidence type="ECO:0000256" key="2">
    <source>
        <dbReference type="RuleBase" id="RU362039"/>
    </source>
</evidence>
<dbReference type="GO" id="GO:0016787">
    <property type="term" value="F:hydrolase activity"/>
    <property type="evidence" value="ECO:0007669"/>
    <property type="project" value="UniProtKB-UniRule"/>
</dbReference>
<dbReference type="CDD" id="cd00841">
    <property type="entry name" value="MPP_YfcE"/>
    <property type="match status" value="1"/>
</dbReference>
<protein>
    <recommendedName>
        <fullName evidence="2">Phosphoesterase</fullName>
        <ecNumber evidence="2">3.1.4.-</ecNumber>
    </recommendedName>
</protein>
<comment type="cofactor">
    <cofactor evidence="2">
        <name>a divalent metal cation</name>
        <dbReference type="ChEBI" id="CHEBI:60240"/>
    </cofactor>
</comment>
<evidence type="ECO:0000256" key="1">
    <source>
        <dbReference type="ARBA" id="ARBA00008950"/>
    </source>
</evidence>
<dbReference type="PANTHER" id="PTHR43165:SF1">
    <property type="entry name" value="PHOSPHODIESTERASE MJ0936"/>
    <property type="match status" value="1"/>
</dbReference>
<dbReference type="SUPFAM" id="SSF56300">
    <property type="entry name" value="Metallo-dependent phosphatases"/>
    <property type="match status" value="1"/>
</dbReference>
<proteinExistence type="inferred from homology"/>
<reference evidence="4 5" key="1">
    <citation type="submission" date="2018-06" db="EMBL/GenBank/DDBJ databases">
        <title>Extensive metabolic versatility and redundancy in microbially diverse, dynamic hydrothermal sediments.</title>
        <authorList>
            <person name="Dombrowski N."/>
            <person name="Teske A."/>
            <person name="Baker B.J."/>
        </authorList>
    </citation>
    <scope>NUCLEOTIDE SEQUENCE [LARGE SCALE GENOMIC DNA]</scope>
    <source>
        <strain evidence="4">B7_G13</strain>
    </source>
</reference>
<keyword evidence="2" id="KW-0479">Metal-binding</keyword>
<dbReference type="InterPro" id="IPR029052">
    <property type="entry name" value="Metallo-depent_PP-like"/>
</dbReference>
<gene>
    <name evidence="4" type="ORF">DRZ78_04450</name>
</gene>
<dbReference type="InterPro" id="IPR024654">
    <property type="entry name" value="Calcineurin-like_PHP_lpxH"/>
</dbReference>
<organism evidence="4 5">
    <name type="scientific">Aerophobetes bacterium</name>
    <dbReference type="NCBI Taxonomy" id="2030807"/>
    <lineage>
        <taxon>Bacteria</taxon>
        <taxon>Candidatus Aerophobota</taxon>
    </lineage>
</organism>
<dbReference type="EC" id="3.1.4.-" evidence="2"/>
<dbReference type="Pfam" id="PF12850">
    <property type="entry name" value="Metallophos_2"/>
    <property type="match status" value="1"/>
</dbReference>
<dbReference type="PANTHER" id="PTHR43165">
    <property type="entry name" value="METALLOPHOSPHOESTERASE"/>
    <property type="match status" value="1"/>
</dbReference>
<evidence type="ECO:0000313" key="4">
    <source>
        <dbReference type="EMBL" id="RLE06593.1"/>
    </source>
</evidence>
<dbReference type="Proteomes" id="UP000277457">
    <property type="component" value="Unassembled WGS sequence"/>
</dbReference>
<dbReference type="InterPro" id="IPR000979">
    <property type="entry name" value="Phosphodiesterase_MJ0936/Vps29"/>
</dbReference>
<dbReference type="EMBL" id="QMPY01000170">
    <property type="protein sequence ID" value="RLE06593.1"/>
    <property type="molecule type" value="Genomic_DNA"/>
</dbReference>
<comment type="similarity">
    <text evidence="1 2">Belongs to the metallophosphoesterase superfamily. YfcE family.</text>
</comment>
<dbReference type="AlphaFoldDB" id="A0A662D2W8"/>
<evidence type="ECO:0000259" key="3">
    <source>
        <dbReference type="Pfam" id="PF12850"/>
    </source>
</evidence>
<comment type="caution">
    <text evidence="4">The sequence shown here is derived from an EMBL/GenBank/DDBJ whole genome shotgun (WGS) entry which is preliminary data.</text>
</comment>
<evidence type="ECO:0000313" key="5">
    <source>
        <dbReference type="Proteomes" id="UP000277457"/>
    </source>
</evidence>
<name>A0A662D2W8_UNCAE</name>
<dbReference type="GO" id="GO:0046872">
    <property type="term" value="F:metal ion binding"/>
    <property type="evidence" value="ECO:0007669"/>
    <property type="project" value="UniProtKB-KW"/>
</dbReference>
<dbReference type="Gene3D" id="3.60.21.10">
    <property type="match status" value="1"/>
</dbReference>